<dbReference type="PANTHER" id="PTHR36435">
    <property type="entry name" value="SLR1288 PROTEIN"/>
    <property type="match status" value="1"/>
</dbReference>
<feature type="transmembrane region" description="Helical" evidence="1">
    <location>
        <begin position="240"/>
        <end position="258"/>
    </location>
</feature>
<gene>
    <name evidence="3" type="ORF">GMBLW1_13660</name>
</gene>
<dbReference type="KEGG" id="tim:GMBLW1_13660"/>
<reference evidence="3" key="1">
    <citation type="submission" date="2019-04" db="EMBL/GenBank/DDBJ databases">
        <authorList>
            <consortium name="Science for Life Laboratories"/>
        </authorList>
    </citation>
    <scope>NUCLEOTIDE SEQUENCE</scope>
    <source>
        <strain evidence="3">MBLW1</strain>
    </source>
</reference>
<organism evidence="3">
    <name type="scientific">Tuwongella immobilis</name>
    <dbReference type="NCBI Taxonomy" id="692036"/>
    <lineage>
        <taxon>Bacteria</taxon>
        <taxon>Pseudomonadati</taxon>
        <taxon>Planctomycetota</taxon>
        <taxon>Planctomycetia</taxon>
        <taxon>Gemmatales</taxon>
        <taxon>Gemmataceae</taxon>
        <taxon>Tuwongella</taxon>
    </lineage>
</organism>
<feature type="transmembrane region" description="Helical" evidence="1">
    <location>
        <begin position="214"/>
        <end position="234"/>
    </location>
</feature>
<feature type="domain" description="CAAX prenyl protease 2/Lysostaphin resistance protein A-like" evidence="2">
    <location>
        <begin position="181"/>
        <end position="230"/>
    </location>
</feature>
<dbReference type="InterPro" id="IPR052710">
    <property type="entry name" value="CAAX_protease"/>
</dbReference>
<name>A0A6C2YMJ9_9BACT</name>
<dbReference type="RefSeq" id="WP_162657753.1">
    <property type="nucleotide sequence ID" value="NZ_LR593887.1"/>
</dbReference>
<evidence type="ECO:0000313" key="4">
    <source>
        <dbReference type="Proteomes" id="UP000464378"/>
    </source>
</evidence>
<feature type="transmembrane region" description="Helical" evidence="1">
    <location>
        <begin position="88"/>
        <end position="111"/>
    </location>
</feature>
<feature type="transmembrane region" description="Helical" evidence="1">
    <location>
        <begin position="181"/>
        <end position="202"/>
    </location>
</feature>
<evidence type="ECO:0000259" key="2">
    <source>
        <dbReference type="Pfam" id="PF02517"/>
    </source>
</evidence>
<keyword evidence="1" id="KW-1133">Transmembrane helix</keyword>
<accession>A0A6C2YMJ9</accession>
<feature type="transmembrane region" description="Helical" evidence="1">
    <location>
        <begin position="50"/>
        <end position="68"/>
    </location>
</feature>
<dbReference type="GO" id="GO:0080120">
    <property type="term" value="P:CAAX-box protein maturation"/>
    <property type="evidence" value="ECO:0007669"/>
    <property type="project" value="UniProtKB-ARBA"/>
</dbReference>
<feature type="transmembrane region" description="Helical" evidence="1">
    <location>
        <begin position="309"/>
        <end position="330"/>
    </location>
</feature>
<dbReference type="InterPro" id="IPR003675">
    <property type="entry name" value="Rce1/LyrA-like_dom"/>
</dbReference>
<sequence length="331" mass="36261">MMELVWGLGQLMAGWLILVASTAPIVWWLSRQAQPIARPNVPPTWGGIEIILMFIGYLFITLLASQPARQLLDLPELPDGVPRSDAESNQISLITASLAFPFQLMFFSVLFRWRNPESRHAFGLFGSGIAHDILTGMRTWRWCTPMVIAAFGVPVLLGGLIQMKPDEHDLSTMAENASPGMLALIIIQAAIVAPIVEELAFRGAILRSIAQNEAGCDVVYASAIFLPVLGASIPETLPEIINRFGSSAFLILLMPWYLRIRRRHDVQTAAIWASSALFAALHASVWPSPIPLFVLAMVLGRVTLASGSLLPPILIHAMFNSVSIVQILILK</sequence>
<feature type="transmembrane region" description="Helical" evidence="1">
    <location>
        <begin position="270"/>
        <end position="289"/>
    </location>
</feature>
<evidence type="ECO:0000256" key="1">
    <source>
        <dbReference type="SAM" id="Phobius"/>
    </source>
</evidence>
<protein>
    <recommendedName>
        <fullName evidence="2">CAAX prenyl protease 2/Lysostaphin resistance protein A-like domain-containing protein</fullName>
    </recommendedName>
</protein>
<feature type="transmembrane region" description="Helical" evidence="1">
    <location>
        <begin position="12"/>
        <end position="29"/>
    </location>
</feature>
<keyword evidence="4" id="KW-1185">Reference proteome</keyword>
<dbReference type="Proteomes" id="UP000464378">
    <property type="component" value="Chromosome"/>
</dbReference>
<dbReference type="InParanoid" id="A0A6C2YMJ9"/>
<evidence type="ECO:0000313" key="3">
    <source>
        <dbReference type="EMBL" id="VIP02594.1"/>
    </source>
</evidence>
<dbReference type="EMBL" id="LR593887">
    <property type="protein sequence ID" value="VTS01870.1"/>
    <property type="molecule type" value="Genomic_DNA"/>
</dbReference>
<feature type="domain" description="CAAX prenyl protease 2/Lysostaphin resistance protein A-like" evidence="2">
    <location>
        <begin position="261"/>
        <end position="321"/>
    </location>
</feature>
<feature type="transmembrane region" description="Helical" evidence="1">
    <location>
        <begin position="142"/>
        <end position="161"/>
    </location>
</feature>
<dbReference type="EMBL" id="LR586016">
    <property type="protein sequence ID" value="VIP02594.1"/>
    <property type="molecule type" value="Genomic_DNA"/>
</dbReference>
<keyword evidence="1" id="KW-0472">Membrane</keyword>
<dbReference type="GO" id="GO:0004175">
    <property type="term" value="F:endopeptidase activity"/>
    <property type="evidence" value="ECO:0007669"/>
    <property type="project" value="UniProtKB-ARBA"/>
</dbReference>
<dbReference type="PANTHER" id="PTHR36435:SF1">
    <property type="entry name" value="CAAX AMINO TERMINAL PROTEASE FAMILY PROTEIN"/>
    <property type="match status" value="1"/>
</dbReference>
<proteinExistence type="predicted"/>
<dbReference type="AlphaFoldDB" id="A0A6C2YMJ9"/>
<keyword evidence="1" id="KW-0812">Transmembrane</keyword>
<dbReference type="Pfam" id="PF02517">
    <property type="entry name" value="Rce1-like"/>
    <property type="match status" value="2"/>
</dbReference>